<evidence type="ECO:0000256" key="3">
    <source>
        <dbReference type="ARBA" id="ARBA00023163"/>
    </source>
</evidence>
<keyword evidence="6" id="KW-1185">Reference proteome</keyword>
<dbReference type="InterPro" id="IPR028082">
    <property type="entry name" value="Peripla_BP_I"/>
</dbReference>
<dbReference type="CDD" id="cd06267">
    <property type="entry name" value="PBP1_LacI_sugar_binding-like"/>
    <property type="match status" value="1"/>
</dbReference>
<keyword evidence="1" id="KW-0805">Transcription regulation</keyword>
<dbReference type="PANTHER" id="PTHR30146">
    <property type="entry name" value="LACI-RELATED TRANSCRIPTIONAL REPRESSOR"/>
    <property type="match status" value="1"/>
</dbReference>
<evidence type="ECO:0000256" key="2">
    <source>
        <dbReference type="ARBA" id="ARBA00023125"/>
    </source>
</evidence>
<reference evidence="5 6" key="1">
    <citation type="submission" date="2023-12" db="EMBL/GenBank/DDBJ databases">
        <title>Sinomonas terricola sp. nov, isolated from litchi orchard soil in Guangdong, PR China.</title>
        <authorList>
            <person name="Jiaxin W."/>
            <person name="Yang Z."/>
            <person name="Honghui Z."/>
        </authorList>
    </citation>
    <scope>NUCLEOTIDE SEQUENCE [LARGE SCALE GENOMIC DNA]</scope>
    <source>
        <strain evidence="5 6">JGH33</strain>
    </source>
</reference>
<dbReference type="Pfam" id="PF13377">
    <property type="entry name" value="Peripla_BP_3"/>
    <property type="match status" value="1"/>
</dbReference>
<dbReference type="Proteomes" id="UP001304769">
    <property type="component" value="Unassembled WGS sequence"/>
</dbReference>
<name>A0ABU5T731_9MICC</name>
<dbReference type="Pfam" id="PF00356">
    <property type="entry name" value="LacI"/>
    <property type="match status" value="1"/>
</dbReference>
<dbReference type="PANTHER" id="PTHR30146:SF109">
    <property type="entry name" value="HTH-TYPE TRANSCRIPTIONAL REGULATOR GALS"/>
    <property type="match status" value="1"/>
</dbReference>
<comment type="caution">
    <text evidence="5">The sequence shown here is derived from an EMBL/GenBank/DDBJ whole genome shotgun (WGS) entry which is preliminary data.</text>
</comment>
<keyword evidence="3" id="KW-0804">Transcription</keyword>
<dbReference type="Gene3D" id="3.40.50.2300">
    <property type="match status" value="2"/>
</dbReference>
<dbReference type="SUPFAM" id="SSF53822">
    <property type="entry name" value="Periplasmic binding protein-like I"/>
    <property type="match status" value="1"/>
</dbReference>
<sequence>MTLADVAALAGVSKATASRAMNQPQLVAPETRRRVEEAATTLGFSVNRAARALAKGSTGLVSIVVPTLENTFFTPIIQGAQRAAEAGDLHATVAVLPGETEAERERLVRLADQVDGFVLASPRSSGTFLRTLSERKPLVTVDRQVDGLPSVIADTPKALSGLVSGLIDAGHTRIAYVGGPEGSWMDARRVHAIEAAAGDSCDVVVLGPVPPVFRSGVALARELVATRATAVIVYASAIALGLLFALEREGVAVPGDLTIASADDLAVGLLEGLGVTALHVDADRVGETAMATLLTMLSTGSAPAPLHQRVAVPLHWGSP</sequence>
<dbReference type="GO" id="GO:0003677">
    <property type="term" value="F:DNA binding"/>
    <property type="evidence" value="ECO:0007669"/>
    <property type="project" value="UniProtKB-KW"/>
</dbReference>
<dbReference type="SMART" id="SM00354">
    <property type="entry name" value="HTH_LACI"/>
    <property type="match status" value="1"/>
</dbReference>
<dbReference type="Gene3D" id="1.10.260.40">
    <property type="entry name" value="lambda repressor-like DNA-binding domains"/>
    <property type="match status" value="1"/>
</dbReference>
<gene>
    <name evidence="5" type="ORF">SPF06_12105</name>
</gene>
<dbReference type="PROSITE" id="PS50932">
    <property type="entry name" value="HTH_LACI_2"/>
    <property type="match status" value="1"/>
</dbReference>
<dbReference type="PROSITE" id="PS00356">
    <property type="entry name" value="HTH_LACI_1"/>
    <property type="match status" value="1"/>
</dbReference>
<protein>
    <submittedName>
        <fullName evidence="5">LacI family DNA-binding transcriptional regulator</fullName>
    </submittedName>
</protein>
<dbReference type="SUPFAM" id="SSF47413">
    <property type="entry name" value="lambda repressor-like DNA-binding domains"/>
    <property type="match status" value="1"/>
</dbReference>
<evidence type="ECO:0000313" key="6">
    <source>
        <dbReference type="Proteomes" id="UP001304769"/>
    </source>
</evidence>
<keyword evidence="2 5" id="KW-0238">DNA-binding</keyword>
<evidence type="ECO:0000313" key="5">
    <source>
        <dbReference type="EMBL" id="MEA5455467.1"/>
    </source>
</evidence>
<organism evidence="5 6">
    <name type="scientific">Sinomonas terricola</name>
    <dbReference type="NCBI Taxonomy" id="3110330"/>
    <lineage>
        <taxon>Bacteria</taxon>
        <taxon>Bacillati</taxon>
        <taxon>Actinomycetota</taxon>
        <taxon>Actinomycetes</taxon>
        <taxon>Micrococcales</taxon>
        <taxon>Micrococcaceae</taxon>
        <taxon>Sinomonas</taxon>
    </lineage>
</organism>
<dbReference type="CDD" id="cd01392">
    <property type="entry name" value="HTH_LacI"/>
    <property type="match status" value="1"/>
</dbReference>
<evidence type="ECO:0000259" key="4">
    <source>
        <dbReference type="PROSITE" id="PS50932"/>
    </source>
</evidence>
<evidence type="ECO:0000256" key="1">
    <source>
        <dbReference type="ARBA" id="ARBA00023015"/>
    </source>
</evidence>
<accession>A0ABU5T731</accession>
<proteinExistence type="predicted"/>
<dbReference type="InterPro" id="IPR010982">
    <property type="entry name" value="Lambda_DNA-bd_dom_sf"/>
</dbReference>
<dbReference type="EMBL" id="JAYGGQ010000008">
    <property type="protein sequence ID" value="MEA5455467.1"/>
    <property type="molecule type" value="Genomic_DNA"/>
</dbReference>
<dbReference type="InterPro" id="IPR046335">
    <property type="entry name" value="LacI/GalR-like_sensor"/>
</dbReference>
<feature type="domain" description="HTH lacI-type" evidence="4">
    <location>
        <begin position="1"/>
        <end position="55"/>
    </location>
</feature>
<dbReference type="RefSeq" id="WP_323279314.1">
    <property type="nucleotide sequence ID" value="NZ_JAYGGQ010000008.1"/>
</dbReference>
<dbReference type="InterPro" id="IPR000843">
    <property type="entry name" value="HTH_LacI"/>
</dbReference>